<keyword evidence="2" id="KW-1185">Reference proteome</keyword>
<gene>
    <name evidence="1" type="ORF">SAMN04489724_3088</name>
</gene>
<dbReference type="STRING" id="305507.SAMN04489724_3088"/>
<accession>A0A1I7CDI4</accession>
<proteinExistence type="predicted"/>
<organism evidence="1 2">
    <name type="scientific">Algoriphagus locisalis</name>
    <dbReference type="NCBI Taxonomy" id="305507"/>
    <lineage>
        <taxon>Bacteria</taxon>
        <taxon>Pseudomonadati</taxon>
        <taxon>Bacteroidota</taxon>
        <taxon>Cytophagia</taxon>
        <taxon>Cytophagales</taxon>
        <taxon>Cyclobacteriaceae</taxon>
        <taxon>Algoriphagus</taxon>
    </lineage>
</organism>
<evidence type="ECO:0000313" key="1">
    <source>
        <dbReference type="EMBL" id="SFT97485.1"/>
    </source>
</evidence>
<dbReference type="Proteomes" id="UP000199673">
    <property type="component" value="Unassembled WGS sequence"/>
</dbReference>
<reference evidence="2" key="1">
    <citation type="submission" date="2016-10" db="EMBL/GenBank/DDBJ databases">
        <authorList>
            <person name="Varghese N."/>
            <person name="Submissions S."/>
        </authorList>
    </citation>
    <scope>NUCLEOTIDE SEQUENCE [LARGE SCALE GENOMIC DNA]</scope>
    <source>
        <strain evidence="2">DSM 23445</strain>
    </source>
</reference>
<dbReference type="AlphaFoldDB" id="A0A1I7CDI4"/>
<protein>
    <submittedName>
        <fullName evidence="1">Uncharacterized protein</fullName>
    </submittedName>
</protein>
<sequence length="35" mass="4049">MNSFLAEIPAFFSGCKLIYAILFKIKASWVYTVIY</sequence>
<name>A0A1I7CDI4_9BACT</name>
<evidence type="ECO:0000313" key="2">
    <source>
        <dbReference type="Proteomes" id="UP000199673"/>
    </source>
</evidence>
<dbReference type="EMBL" id="FPBF01000004">
    <property type="protein sequence ID" value="SFT97485.1"/>
    <property type="molecule type" value="Genomic_DNA"/>
</dbReference>